<dbReference type="InterPro" id="IPR006620">
    <property type="entry name" value="Pro_4_hyd_alph"/>
</dbReference>
<evidence type="ECO:0000313" key="12">
    <source>
        <dbReference type="Proteomes" id="UP000332933"/>
    </source>
</evidence>
<dbReference type="SUPFAM" id="SSF48403">
    <property type="entry name" value="Ankyrin repeat"/>
    <property type="match status" value="1"/>
</dbReference>
<evidence type="ECO:0000313" key="10">
    <source>
        <dbReference type="EMBL" id="KAF0700678.1"/>
    </source>
</evidence>
<dbReference type="Proteomes" id="UP000332933">
    <property type="component" value="Unassembled WGS sequence"/>
</dbReference>
<organism evidence="11 12">
    <name type="scientific">Aphanomyces stellatus</name>
    <dbReference type="NCBI Taxonomy" id="120398"/>
    <lineage>
        <taxon>Eukaryota</taxon>
        <taxon>Sar</taxon>
        <taxon>Stramenopiles</taxon>
        <taxon>Oomycota</taxon>
        <taxon>Saprolegniomycetes</taxon>
        <taxon>Saprolegniales</taxon>
        <taxon>Verrucalvaceae</taxon>
        <taxon>Aphanomyces</taxon>
    </lineage>
</organism>
<evidence type="ECO:0000256" key="4">
    <source>
        <dbReference type="ARBA" id="ARBA00022964"/>
    </source>
</evidence>
<dbReference type="GO" id="GO:0016705">
    <property type="term" value="F:oxidoreductase activity, acting on paired donors, with incorporation or reduction of molecular oxygen"/>
    <property type="evidence" value="ECO:0007669"/>
    <property type="project" value="InterPro"/>
</dbReference>
<evidence type="ECO:0000256" key="2">
    <source>
        <dbReference type="ARBA" id="ARBA00022723"/>
    </source>
</evidence>
<evidence type="ECO:0000256" key="7">
    <source>
        <dbReference type="ARBA" id="ARBA00023043"/>
    </source>
</evidence>
<dbReference type="SMART" id="SM00248">
    <property type="entry name" value="ANK"/>
    <property type="match status" value="4"/>
</dbReference>
<dbReference type="Pfam" id="PF12796">
    <property type="entry name" value="Ank_2"/>
    <property type="match status" value="2"/>
</dbReference>
<keyword evidence="2" id="KW-0479">Metal-binding</keyword>
<comment type="cofactor">
    <cofactor evidence="1">
        <name>L-ascorbate</name>
        <dbReference type="ChEBI" id="CHEBI:38290"/>
    </cofactor>
</comment>
<proteinExistence type="predicted"/>
<evidence type="ECO:0000256" key="6">
    <source>
        <dbReference type="ARBA" id="ARBA00023004"/>
    </source>
</evidence>
<feature type="repeat" description="ANK" evidence="8">
    <location>
        <begin position="128"/>
        <end position="149"/>
    </location>
</feature>
<dbReference type="GO" id="GO:0051213">
    <property type="term" value="F:dioxygenase activity"/>
    <property type="evidence" value="ECO:0007669"/>
    <property type="project" value="UniProtKB-KW"/>
</dbReference>
<dbReference type="PANTHER" id="PTHR24124:SF14">
    <property type="entry name" value="CHROMOSOME UNDETERMINED SCAFFOLD_25, WHOLE GENOME SHOTGUN SEQUENCE"/>
    <property type="match status" value="1"/>
</dbReference>
<evidence type="ECO:0000256" key="8">
    <source>
        <dbReference type="PROSITE-ProRule" id="PRU00023"/>
    </source>
</evidence>
<gene>
    <name evidence="11" type="primary">Aste57867_8856</name>
    <name evidence="10" type="ORF">As57867_008821</name>
    <name evidence="11" type="ORF">ASTE57867_8856</name>
</gene>
<dbReference type="PROSITE" id="PS50297">
    <property type="entry name" value="ANK_REP_REGION"/>
    <property type="match status" value="1"/>
</dbReference>
<reference evidence="11 12" key="1">
    <citation type="submission" date="2019-03" db="EMBL/GenBank/DDBJ databases">
        <authorList>
            <person name="Gaulin E."/>
            <person name="Dumas B."/>
        </authorList>
    </citation>
    <scope>NUCLEOTIDE SEQUENCE [LARGE SCALE GENOMIC DNA]</scope>
    <source>
        <strain evidence="11">CBS 568.67</strain>
    </source>
</reference>
<evidence type="ECO:0000256" key="3">
    <source>
        <dbReference type="ARBA" id="ARBA00022737"/>
    </source>
</evidence>
<dbReference type="InterPro" id="IPR002110">
    <property type="entry name" value="Ankyrin_rpt"/>
</dbReference>
<dbReference type="EMBL" id="CAADRA010005136">
    <property type="protein sequence ID" value="VFT85742.1"/>
    <property type="molecule type" value="Genomic_DNA"/>
</dbReference>
<dbReference type="GO" id="GO:0005506">
    <property type="term" value="F:iron ion binding"/>
    <property type="evidence" value="ECO:0007669"/>
    <property type="project" value="InterPro"/>
</dbReference>
<protein>
    <submittedName>
        <fullName evidence="11">Aste57867_8856 protein</fullName>
    </submittedName>
</protein>
<dbReference type="OrthoDB" id="69177at2759"/>
<dbReference type="GO" id="GO:0031418">
    <property type="term" value="F:L-ascorbic acid binding"/>
    <property type="evidence" value="ECO:0007669"/>
    <property type="project" value="InterPro"/>
</dbReference>
<evidence type="ECO:0000256" key="1">
    <source>
        <dbReference type="ARBA" id="ARBA00001961"/>
    </source>
</evidence>
<keyword evidence="5" id="KW-0560">Oxidoreductase</keyword>
<dbReference type="GO" id="GO:0005634">
    <property type="term" value="C:nucleus"/>
    <property type="evidence" value="ECO:0007669"/>
    <property type="project" value="TreeGrafter"/>
</dbReference>
<evidence type="ECO:0000256" key="5">
    <source>
        <dbReference type="ARBA" id="ARBA00023002"/>
    </source>
</evidence>
<keyword evidence="6" id="KW-0408">Iron</keyword>
<dbReference type="SMART" id="SM00702">
    <property type="entry name" value="P4Hc"/>
    <property type="match status" value="1"/>
</dbReference>
<reference evidence="10" key="2">
    <citation type="submission" date="2019-06" db="EMBL/GenBank/DDBJ databases">
        <title>Genomics analysis of Aphanomyces spp. identifies a new class of oomycete effector associated with host adaptation.</title>
        <authorList>
            <person name="Gaulin E."/>
        </authorList>
    </citation>
    <scope>NUCLEOTIDE SEQUENCE</scope>
    <source>
        <strain evidence="10">CBS 578.67</strain>
    </source>
</reference>
<dbReference type="GO" id="GO:0010468">
    <property type="term" value="P:regulation of gene expression"/>
    <property type="evidence" value="ECO:0007669"/>
    <property type="project" value="TreeGrafter"/>
</dbReference>
<dbReference type="SUPFAM" id="SSF51197">
    <property type="entry name" value="Clavaminate synthase-like"/>
    <property type="match status" value="1"/>
</dbReference>
<name>A0A485KLE0_9STRA</name>
<evidence type="ECO:0000259" key="9">
    <source>
        <dbReference type="PROSITE" id="PS51471"/>
    </source>
</evidence>
<dbReference type="InterPro" id="IPR005123">
    <property type="entry name" value="Oxoglu/Fe-dep_dioxygenase_dom"/>
</dbReference>
<sequence>MEMNDPAAFRLPPSVDWDALTSLSTAMDALHALLHSDIVLDVPVLVMGQPALLFAASMYDEDLARLILSMRHRLPLDVNTMDSHGFTALHYAADSDMSDLVGALLQCSDIDARATTEDLSVLGHVESGGRTALHLAALRGNLEIIQALLAFDVTLATCVDWDGNTPARLAQLYDRAAIAKYFTDHVTPNNGLEIGSHSSIAEIKRRQQQAASNRYHKSLQVPDALQTAHVLPRMWSAEQCDRVLQLLVAATDKIGWQTKRHTAYPTTDLPSYCLPHLDRWVQTTLKTSLFPAILNAYEMDATTTELSFRDLFYVKYEAAGPSVQNDLGLHCDGSTFSFNILLNPASDFEGGGTYFSATDTTIHIEQGHAVVHSGRVVHGAAPVRSGKRLILVGFLNVRERRRPTTTAKGQVA</sequence>
<dbReference type="Gene3D" id="2.60.120.620">
    <property type="entry name" value="q2cbj1_9rhob like domain"/>
    <property type="match status" value="1"/>
</dbReference>
<keyword evidence="3" id="KW-0677">Repeat</keyword>
<feature type="domain" description="Fe2OG dioxygenase" evidence="9">
    <location>
        <begin position="307"/>
        <end position="397"/>
    </location>
</feature>
<keyword evidence="7 8" id="KW-0040">ANK repeat</keyword>
<keyword evidence="4" id="KW-0223">Dioxygenase</keyword>
<dbReference type="EMBL" id="VJMH01005115">
    <property type="protein sequence ID" value="KAF0700678.1"/>
    <property type="molecule type" value="Genomic_DNA"/>
</dbReference>
<dbReference type="AlphaFoldDB" id="A0A485KLE0"/>
<dbReference type="InterPro" id="IPR036770">
    <property type="entry name" value="Ankyrin_rpt-contain_sf"/>
</dbReference>
<dbReference type="Gene3D" id="1.25.40.20">
    <property type="entry name" value="Ankyrin repeat-containing domain"/>
    <property type="match status" value="2"/>
</dbReference>
<evidence type="ECO:0000313" key="11">
    <source>
        <dbReference type="EMBL" id="VFT85742.1"/>
    </source>
</evidence>
<keyword evidence="12" id="KW-1185">Reference proteome</keyword>
<dbReference type="PROSITE" id="PS51471">
    <property type="entry name" value="FE2OG_OXY"/>
    <property type="match status" value="1"/>
</dbReference>
<dbReference type="PROSITE" id="PS50088">
    <property type="entry name" value="ANK_REPEAT"/>
    <property type="match status" value="1"/>
</dbReference>
<accession>A0A485KLE0</accession>
<dbReference type="PANTHER" id="PTHR24124">
    <property type="entry name" value="ANKYRIN REPEAT FAMILY A"/>
    <property type="match status" value="1"/>
</dbReference>